<dbReference type="Gene3D" id="2.40.128.640">
    <property type="match status" value="1"/>
</dbReference>
<accession>A0A5C7B7R7</accession>
<dbReference type="Pfam" id="PF04170">
    <property type="entry name" value="NlpE"/>
    <property type="match status" value="1"/>
</dbReference>
<sequence>MRKLNTLREDFGSLFFCFKNKSPGFYFFTKSSKTSTKWLFCLILDIFGVIRQSIFMNRNLIVIGLIASLACTTSCSKPEQKTEIEENIIQEEPILYTGDNSATSLDWNGTYKGTVPCPRCEGIETTLTLNIDLTYKLSTHYFGLNDALEEDDMGTFTWDKTGSIITLEKVSNGPRHYKVGENRIWQLDMNGHIITGNLADHYILTKIQ</sequence>
<reference evidence="1 2" key="1">
    <citation type="submission" date="2019-08" db="EMBL/GenBank/DDBJ databases">
        <title>Genomes sequence of Algoriphagus aquimarinus ACAM450.</title>
        <authorList>
            <person name="Bowman J.P."/>
        </authorList>
    </citation>
    <scope>NUCLEOTIDE SEQUENCE [LARGE SCALE GENOMIC DNA]</scope>
    <source>
        <strain evidence="1 2">ACAM 450</strain>
    </source>
</reference>
<gene>
    <name evidence="1" type="ORF">ESV85_03295</name>
</gene>
<protein>
    <submittedName>
        <fullName evidence="1">Copper resistance protein NlpE</fullName>
    </submittedName>
</protein>
<evidence type="ECO:0000313" key="2">
    <source>
        <dbReference type="Proteomes" id="UP000321935"/>
    </source>
</evidence>
<organism evidence="1 2">
    <name type="scientific">Algoriphagus aquimarinus</name>
    <dbReference type="NCBI Taxonomy" id="237018"/>
    <lineage>
        <taxon>Bacteria</taxon>
        <taxon>Pseudomonadati</taxon>
        <taxon>Bacteroidota</taxon>
        <taxon>Cytophagia</taxon>
        <taxon>Cytophagales</taxon>
        <taxon>Cyclobacteriaceae</taxon>
        <taxon>Algoriphagus</taxon>
    </lineage>
</organism>
<dbReference type="Proteomes" id="UP000321935">
    <property type="component" value="Unassembled WGS sequence"/>
</dbReference>
<dbReference type="AlphaFoldDB" id="A0A5C7B7R7"/>
<comment type="caution">
    <text evidence="1">The sequence shown here is derived from an EMBL/GenBank/DDBJ whole genome shotgun (WGS) entry which is preliminary data.</text>
</comment>
<dbReference type="OrthoDB" id="5348860at2"/>
<dbReference type="InterPro" id="IPR007298">
    <property type="entry name" value="Cu-R_lipoprotein_NlpE"/>
</dbReference>
<proteinExistence type="predicted"/>
<dbReference type="EMBL" id="VORW01000001">
    <property type="protein sequence ID" value="TXE14605.1"/>
    <property type="molecule type" value="Genomic_DNA"/>
</dbReference>
<name>A0A5C7B7R7_9BACT</name>
<evidence type="ECO:0000313" key="1">
    <source>
        <dbReference type="EMBL" id="TXE14605.1"/>
    </source>
</evidence>